<evidence type="ECO:0000313" key="3">
    <source>
        <dbReference type="Proteomes" id="UP001597097"/>
    </source>
</evidence>
<organism evidence="2 3">
    <name type="scientific">Nonomuraea guangzhouensis</name>
    <dbReference type="NCBI Taxonomy" id="1291555"/>
    <lineage>
        <taxon>Bacteria</taxon>
        <taxon>Bacillati</taxon>
        <taxon>Actinomycetota</taxon>
        <taxon>Actinomycetes</taxon>
        <taxon>Streptosporangiales</taxon>
        <taxon>Streptosporangiaceae</taxon>
        <taxon>Nonomuraea</taxon>
    </lineage>
</organism>
<feature type="domain" description="CHAT" evidence="1">
    <location>
        <begin position="118"/>
        <end position="427"/>
    </location>
</feature>
<proteinExistence type="predicted"/>
<reference evidence="3" key="1">
    <citation type="journal article" date="2019" name="Int. J. Syst. Evol. Microbiol.">
        <title>The Global Catalogue of Microorganisms (GCM) 10K type strain sequencing project: providing services to taxonomists for standard genome sequencing and annotation.</title>
        <authorList>
            <consortium name="The Broad Institute Genomics Platform"/>
            <consortium name="The Broad Institute Genome Sequencing Center for Infectious Disease"/>
            <person name="Wu L."/>
            <person name="Ma J."/>
        </authorList>
    </citation>
    <scope>NUCLEOTIDE SEQUENCE [LARGE SCALE GENOMIC DNA]</scope>
    <source>
        <strain evidence="3">CGMCC 1.15399</strain>
    </source>
</reference>
<gene>
    <name evidence="2" type="ORF">ACFSJ0_49140</name>
</gene>
<evidence type="ECO:0000313" key="2">
    <source>
        <dbReference type="EMBL" id="MFD1545083.1"/>
    </source>
</evidence>
<sequence length="428" mass="46293">MENDGLDEIRVAREELEEVIREIQSIPGYEDFLEAPTFDDVADAAEAQPLVYLAATEFGGLALVVRGEDVAHVPLDGLTSPVLYDQVTAYFEAYNAFRAAKDKDAALPAWRAAIDAVTAWLWSDVMGPVVAEVRPASSAVLVAGGLLGLLPLHAAWTPTGDAVSPRRYVLDDLVITYAPNARSLSRARELAARPAERLLAVLGPPEARERAFDSAPIEAEIVAGHFGENAKVMGGRAGTAPREVGDAMREADVVHFACHGFARPESPLDSGLDLIAGQALTLRDIFPLDLALRLVVLSACETSLPGTELPDEVVALPTGLLQAGVGGVVASLWLIDDLPTLILMIEFYRRWRTEGADPPAALRDAQLWLRDTPNVEIVRMYRQALEAEADWLSREAAITVLSDLLIRPEEERTYSTIDAWAGLAYIGA</sequence>
<evidence type="ECO:0000259" key="1">
    <source>
        <dbReference type="Pfam" id="PF12770"/>
    </source>
</evidence>
<dbReference type="EMBL" id="JBHUCM010000045">
    <property type="protein sequence ID" value="MFD1545083.1"/>
    <property type="molecule type" value="Genomic_DNA"/>
</dbReference>
<dbReference type="InterPro" id="IPR024983">
    <property type="entry name" value="CHAT_dom"/>
</dbReference>
<accession>A0ABW4GRX6</accession>
<name>A0ABW4GRX6_9ACTN</name>
<protein>
    <submittedName>
        <fullName evidence="2">CHAT domain-containing protein</fullName>
    </submittedName>
</protein>
<keyword evidence="3" id="KW-1185">Reference proteome</keyword>
<dbReference type="Pfam" id="PF12770">
    <property type="entry name" value="CHAT"/>
    <property type="match status" value="1"/>
</dbReference>
<comment type="caution">
    <text evidence="2">The sequence shown here is derived from an EMBL/GenBank/DDBJ whole genome shotgun (WGS) entry which is preliminary data.</text>
</comment>
<dbReference type="RefSeq" id="WP_219529036.1">
    <property type="nucleotide sequence ID" value="NZ_JAHKRM010000005.1"/>
</dbReference>
<dbReference type="Proteomes" id="UP001597097">
    <property type="component" value="Unassembled WGS sequence"/>
</dbReference>